<dbReference type="PANTHER" id="PTHR10782">
    <property type="entry name" value="ZINC FINGER MIZ DOMAIN-CONTAINING PROTEIN"/>
    <property type="match status" value="1"/>
</dbReference>
<feature type="domain" description="PINIT" evidence="12">
    <location>
        <begin position="153"/>
        <end position="308"/>
    </location>
</feature>
<dbReference type="PROSITE" id="PS51044">
    <property type="entry name" value="ZF_SP_RING"/>
    <property type="match status" value="1"/>
</dbReference>
<dbReference type="PANTHER" id="PTHR10782:SF4">
    <property type="entry name" value="TONALLI, ISOFORM E"/>
    <property type="match status" value="1"/>
</dbReference>
<accession>A0AAE0JAX2</accession>
<dbReference type="CDD" id="cd16792">
    <property type="entry name" value="SP-RING_Siz-like"/>
    <property type="match status" value="1"/>
</dbReference>
<dbReference type="Proteomes" id="UP001278500">
    <property type="component" value="Unassembled WGS sequence"/>
</dbReference>
<evidence type="ECO:0000256" key="4">
    <source>
        <dbReference type="ARBA" id="ARBA00022723"/>
    </source>
</evidence>
<evidence type="ECO:0000313" key="14">
    <source>
        <dbReference type="Proteomes" id="UP001278500"/>
    </source>
</evidence>
<evidence type="ECO:0000256" key="6">
    <source>
        <dbReference type="ARBA" id="ARBA00022786"/>
    </source>
</evidence>
<gene>
    <name evidence="13" type="ORF">B0H65DRAFT_550758</name>
</gene>
<evidence type="ECO:0000259" key="12">
    <source>
        <dbReference type="PROSITE" id="PS51466"/>
    </source>
</evidence>
<dbReference type="InterPro" id="IPR023321">
    <property type="entry name" value="PINIT"/>
</dbReference>
<reference evidence="13" key="1">
    <citation type="journal article" date="2023" name="Mol. Phylogenet. Evol.">
        <title>Genome-scale phylogeny and comparative genomics of the fungal order Sordariales.</title>
        <authorList>
            <person name="Hensen N."/>
            <person name="Bonometti L."/>
            <person name="Westerberg I."/>
            <person name="Brannstrom I.O."/>
            <person name="Guillou S."/>
            <person name="Cros-Aarteil S."/>
            <person name="Calhoun S."/>
            <person name="Haridas S."/>
            <person name="Kuo A."/>
            <person name="Mondo S."/>
            <person name="Pangilinan J."/>
            <person name="Riley R."/>
            <person name="LaButti K."/>
            <person name="Andreopoulos B."/>
            <person name="Lipzen A."/>
            <person name="Chen C."/>
            <person name="Yan M."/>
            <person name="Daum C."/>
            <person name="Ng V."/>
            <person name="Clum A."/>
            <person name="Steindorff A."/>
            <person name="Ohm R.A."/>
            <person name="Martin F."/>
            <person name="Silar P."/>
            <person name="Natvig D.O."/>
            <person name="Lalanne C."/>
            <person name="Gautier V."/>
            <person name="Ament-Velasquez S.L."/>
            <person name="Kruys A."/>
            <person name="Hutchinson M.I."/>
            <person name="Powell A.J."/>
            <person name="Barry K."/>
            <person name="Miller A.N."/>
            <person name="Grigoriev I.V."/>
            <person name="Debuchy R."/>
            <person name="Gladieux P."/>
            <person name="Hiltunen Thoren M."/>
            <person name="Johannesson H."/>
        </authorList>
    </citation>
    <scope>NUCLEOTIDE SEQUENCE</scope>
    <source>
        <strain evidence="13">CBS 560.94</strain>
    </source>
</reference>
<comment type="similarity">
    <text evidence="2">Belongs to the PIAS family.</text>
</comment>
<dbReference type="GO" id="GO:0000785">
    <property type="term" value="C:chromatin"/>
    <property type="evidence" value="ECO:0007669"/>
    <property type="project" value="TreeGrafter"/>
</dbReference>
<protein>
    <submittedName>
        <fullName evidence="13">PINIT domain-containing protein</fullName>
    </submittedName>
</protein>
<dbReference type="PROSITE" id="PS51466">
    <property type="entry name" value="PINIT"/>
    <property type="match status" value="1"/>
</dbReference>
<evidence type="ECO:0000256" key="2">
    <source>
        <dbReference type="ARBA" id="ARBA00005383"/>
    </source>
</evidence>
<feature type="region of interest" description="Disordered" evidence="9">
    <location>
        <begin position="464"/>
        <end position="529"/>
    </location>
</feature>
<proteinExistence type="inferred from homology"/>
<comment type="caution">
    <text evidence="13">The sequence shown here is derived from an EMBL/GenBank/DDBJ whole genome shotgun (WGS) entry which is preliminary data.</text>
</comment>
<dbReference type="AlphaFoldDB" id="A0AAE0JAX2"/>
<dbReference type="Gene3D" id="2.60.120.780">
    <property type="entry name" value="PINIT domain"/>
    <property type="match status" value="1"/>
</dbReference>
<evidence type="ECO:0000259" key="11">
    <source>
        <dbReference type="PROSITE" id="PS51044"/>
    </source>
</evidence>
<dbReference type="GO" id="GO:0016925">
    <property type="term" value="P:protein sumoylation"/>
    <property type="evidence" value="ECO:0007669"/>
    <property type="project" value="TreeGrafter"/>
</dbReference>
<evidence type="ECO:0000256" key="9">
    <source>
        <dbReference type="SAM" id="MobiDB-lite"/>
    </source>
</evidence>
<dbReference type="FunFam" id="2.60.120.780:FF:000003">
    <property type="entry name" value="MIZ zinc finger protein, variant"/>
    <property type="match status" value="1"/>
</dbReference>
<keyword evidence="14" id="KW-1185">Reference proteome</keyword>
<dbReference type="PROSITE" id="PS50800">
    <property type="entry name" value="SAP"/>
    <property type="match status" value="1"/>
</dbReference>
<feature type="domain" description="SP-RING-type" evidence="11">
    <location>
        <begin position="335"/>
        <end position="420"/>
    </location>
</feature>
<evidence type="ECO:0000256" key="1">
    <source>
        <dbReference type="ARBA" id="ARBA00004718"/>
    </source>
</evidence>
<dbReference type="EMBL" id="JAUEPP010000006">
    <property type="protein sequence ID" value="KAK3340289.1"/>
    <property type="molecule type" value="Genomic_DNA"/>
</dbReference>
<evidence type="ECO:0000256" key="3">
    <source>
        <dbReference type="ARBA" id="ARBA00022679"/>
    </source>
</evidence>
<dbReference type="InterPro" id="IPR004181">
    <property type="entry name" value="Znf_MIZ"/>
</dbReference>
<evidence type="ECO:0000313" key="13">
    <source>
        <dbReference type="EMBL" id="KAK3340289.1"/>
    </source>
</evidence>
<dbReference type="Gene3D" id="3.30.40.10">
    <property type="entry name" value="Zinc/RING finger domain, C3HC4 (zinc finger)"/>
    <property type="match status" value="1"/>
</dbReference>
<dbReference type="Pfam" id="PF14324">
    <property type="entry name" value="PINIT"/>
    <property type="match status" value="1"/>
</dbReference>
<name>A0AAE0JAX2_9PEZI</name>
<dbReference type="InterPro" id="IPR003034">
    <property type="entry name" value="SAP_dom"/>
</dbReference>
<keyword evidence="5 8" id="KW-0863">Zinc-finger</keyword>
<keyword evidence="6" id="KW-0833">Ubl conjugation pathway</keyword>
<dbReference type="Pfam" id="PF02891">
    <property type="entry name" value="zf-MIZ"/>
    <property type="match status" value="1"/>
</dbReference>
<keyword evidence="3" id="KW-0808">Transferase</keyword>
<dbReference type="Pfam" id="PF02037">
    <property type="entry name" value="SAP"/>
    <property type="match status" value="1"/>
</dbReference>
<feature type="domain" description="SAP" evidence="10">
    <location>
        <begin position="21"/>
        <end position="55"/>
    </location>
</feature>
<evidence type="ECO:0000256" key="5">
    <source>
        <dbReference type="ARBA" id="ARBA00022771"/>
    </source>
</evidence>
<organism evidence="13 14">
    <name type="scientific">Neurospora tetraspora</name>
    <dbReference type="NCBI Taxonomy" id="94610"/>
    <lineage>
        <taxon>Eukaryota</taxon>
        <taxon>Fungi</taxon>
        <taxon>Dikarya</taxon>
        <taxon>Ascomycota</taxon>
        <taxon>Pezizomycotina</taxon>
        <taxon>Sordariomycetes</taxon>
        <taxon>Sordariomycetidae</taxon>
        <taxon>Sordariales</taxon>
        <taxon>Sordariaceae</taxon>
        <taxon>Neurospora</taxon>
    </lineage>
</organism>
<evidence type="ECO:0000259" key="10">
    <source>
        <dbReference type="PROSITE" id="PS50800"/>
    </source>
</evidence>
<evidence type="ECO:0000256" key="8">
    <source>
        <dbReference type="PROSITE-ProRule" id="PRU00452"/>
    </source>
</evidence>
<comment type="pathway">
    <text evidence="1">Protein modification; protein sumoylation.</text>
</comment>
<reference evidence="13" key="2">
    <citation type="submission" date="2023-06" db="EMBL/GenBank/DDBJ databases">
        <authorList>
            <consortium name="Lawrence Berkeley National Laboratory"/>
            <person name="Haridas S."/>
            <person name="Hensen N."/>
            <person name="Bonometti L."/>
            <person name="Westerberg I."/>
            <person name="Brannstrom I.O."/>
            <person name="Guillou S."/>
            <person name="Cros-Aarteil S."/>
            <person name="Calhoun S."/>
            <person name="Kuo A."/>
            <person name="Mondo S."/>
            <person name="Pangilinan J."/>
            <person name="Riley R."/>
            <person name="Labutti K."/>
            <person name="Andreopoulos B."/>
            <person name="Lipzen A."/>
            <person name="Chen C."/>
            <person name="Yanf M."/>
            <person name="Daum C."/>
            <person name="Ng V."/>
            <person name="Clum A."/>
            <person name="Steindorff A."/>
            <person name="Ohm R."/>
            <person name="Martin F."/>
            <person name="Silar P."/>
            <person name="Natvig D."/>
            <person name="Lalanne C."/>
            <person name="Gautier V."/>
            <person name="Ament-Velasquez S.L."/>
            <person name="Kruys A."/>
            <person name="Hutchinson M.I."/>
            <person name="Powell A.J."/>
            <person name="Barry K."/>
            <person name="Miller A.N."/>
            <person name="Grigoriev I.V."/>
            <person name="Debuchy R."/>
            <person name="Gladieux P."/>
            <person name="Thoren M.H."/>
            <person name="Johannesson H."/>
        </authorList>
    </citation>
    <scope>NUCLEOTIDE SEQUENCE</scope>
    <source>
        <strain evidence="13">CBS 560.94</strain>
    </source>
</reference>
<evidence type="ECO:0000256" key="7">
    <source>
        <dbReference type="ARBA" id="ARBA00022833"/>
    </source>
</evidence>
<keyword evidence="4" id="KW-0479">Metal-binding</keyword>
<dbReference type="InterPro" id="IPR038654">
    <property type="entry name" value="PINIT_sf"/>
</dbReference>
<feature type="compositionally biased region" description="Polar residues" evidence="9">
    <location>
        <begin position="465"/>
        <end position="504"/>
    </location>
</feature>
<dbReference type="InterPro" id="IPR013083">
    <property type="entry name" value="Znf_RING/FYVE/PHD"/>
</dbReference>
<dbReference type="GeneID" id="87866919"/>
<dbReference type="RefSeq" id="XP_062679231.1">
    <property type="nucleotide sequence ID" value="XM_062829765.1"/>
</dbReference>
<keyword evidence="7" id="KW-0862">Zinc</keyword>
<dbReference type="GO" id="GO:0008270">
    <property type="term" value="F:zinc ion binding"/>
    <property type="evidence" value="ECO:0007669"/>
    <property type="project" value="UniProtKB-KW"/>
</dbReference>
<sequence>MDRAGPPPKDKVEALKAVAKNAGVNKTQLQSLCAVNGLPKTGNKPDLVKRLVDGEDIIGMQTNTKGLQPQLAIQQCVARGDGSTFNTFYNSFETIVPWFDTFVANTGLLQQTIKPQPPPYSQTAIYPPAPGHGNTSNSYAMASYGVANGSYNAPKGVSRPLDWYNQQRHEFQFKPSVFYEIQYRIGEVRDCEPMQQHRQTVSIKLRISDYPQLNNVGYDPSLRIMMYCAAGKNGVQDIAFPYQSELKVNGGEVKANLRGLKNKPGSTRPVDITDSLRLKPNTYQNNIDFTYALTRESFYLVVYLCKTPTIEELVSRITKKIRAESVVTEIANKANDPDVVATSQVLSLKCPLSYMRLSKPCRGLNCGHIQCFDATSYLQLQEQGPQWLCPICSKSVPFDQLAIDEYAKGILEATPKSVEQVTIEPTGKWIEPGAEKVTVPDSAEASFVDDDDLYVSEVLSAANHGFSTPGRSTTGASTTLIGTPMNGSTGGTPSLARSSNNNNKRPAPEVIDLTLSDDDEPPRPVKRANYGINAYFGPNS</sequence>
<dbReference type="GO" id="GO:0061665">
    <property type="term" value="F:SUMO ligase activity"/>
    <property type="evidence" value="ECO:0007669"/>
    <property type="project" value="TreeGrafter"/>
</dbReference>
<dbReference type="InterPro" id="IPR031141">
    <property type="entry name" value="SIZ1/2_SP-RING"/>
</dbReference>